<evidence type="ECO:0000256" key="1">
    <source>
        <dbReference type="ARBA" id="ARBA00023015"/>
    </source>
</evidence>
<comment type="caution">
    <text evidence="6">The sequence shown here is derived from an EMBL/GenBank/DDBJ whole genome shotgun (WGS) entry which is preliminary data.</text>
</comment>
<dbReference type="InterPro" id="IPR011051">
    <property type="entry name" value="RmlC_Cupin_sf"/>
</dbReference>
<keyword evidence="7" id="KW-1185">Reference proteome</keyword>
<feature type="domain" description="HTH araC/xylS-type" evidence="5">
    <location>
        <begin position="156"/>
        <end position="253"/>
    </location>
</feature>
<dbReference type="Proteomes" id="UP000544872">
    <property type="component" value="Unassembled WGS sequence"/>
</dbReference>
<dbReference type="GO" id="GO:0003700">
    <property type="term" value="F:DNA-binding transcription factor activity"/>
    <property type="evidence" value="ECO:0007669"/>
    <property type="project" value="InterPro"/>
</dbReference>
<name>A0A7X0DPB4_NOVIT</name>
<dbReference type="InterPro" id="IPR009057">
    <property type="entry name" value="Homeodomain-like_sf"/>
</dbReference>
<dbReference type="PANTHER" id="PTHR46796">
    <property type="entry name" value="HTH-TYPE TRANSCRIPTIONAL ACTIVATOR RHAS-RELATED"/>
    <property type="match status" value="1"/>
</dbReference>
<dbReference type="GO" id="GO:0043565">
    <property type="term" value="F:sequence-specific DNA binding"/>
    <property type="evidence" value="ECO:0007669"/>
    <property type="project" value="InterPro"/>
</dbReference>
<evidence type="ECO:0000256" key="2">
    <source>
        <dbReference type="ARBA" id="ARBA00023125"/>
    </source>
</evidence>
<feature type="compositionally biased region" description="Pro residues" evidence="4">
    <location>
        <begin position="250"/>
        <end position="265"/>
    </location>
</feature>
<dbReference type="SUPFAM" id="SSF51182">
    <property type="entry name" value="RmlC-like cupins"/>
    <property type="match status" value="1"/>
</dbReference>
<proteinExistence type="predicted"/>
<dbReference type="SMART" id="SM00342">
    <property type="entry name" value="HTH_ARAC"/>
    <property type="match status" value="1"/>
</dbReference>
<dbReference type="SUPFAM" id="SSF46689">
    <property type="entry name" value="Homeodomain-like"/>
    <property type="match status" value="1"/>
</dbReference>
<keyword evidence="2 6" id="KW-0238">DNA-binding</keyword>
<feature type="region of interest" description="Disordered" evidence="4">
    <location>
        <begin position="245"/>
        <end position="265"/>
    </location>
</feature>
<dbReference type="EMBL" id="JACIIX010000009">
    <property type="protein sequence ID" value="MBB6211082.1"/>
    <property type="molecule type" value="Genomic_DNA"/>
</dbReference>
<evidence type="ECO:0000313" key="6">
    <source>
        <dbReference type="EMBL" id="MBB6211082.1"/>
    </source>
</evidence>
<evidence type="ECO:0000259" key="5">
    <source>
        <dbReference type="PROSITE" id="PS01124"/>
    </source>
</evidence>
<keyword evidence="1" id="KW-0805">Transcription regulation</keyword>
<dbReference type="Gene3D" id="1.10.10.60">
    <property type="entry name" value="Homeodomain-like"/>
    <property type="match status" value="1"/>
</dbReference>
<evidence type="ECO:0000256" key="3">
    <source>
        <dbReference type="ARBA" id="ARBA00023163"/>
    </source>
</evidence>
<gene>
    <name evidence="6" type="ORF">FHS48_002517</name>
</gene>
<dbReference type="InterPro" id="IPR018060">
    <property type="entry name" value="HTH_AraC"/>
</dbReference>
<evidence type="ECO:0000313" key="7">
    <source>
        <dbReference type="Proteomes" id="UP000544872"/>
    </source>
</evidence>
<organism evidence="6 7">
    <name type="scientific">Novispirillum itersonii</name>
    <name type="common">Aquaspirillum itersonii</name>
    <dbReference type="NCBI Taxonomy" id="189"/>
    <lineage>
        <taxon>Bacteria</taxon>
        <taxon>Pseudomonadati</taxon>
        <taxon>Pseudomonadota</taxon>
        <taxon>Alphaproteobacteria</taxon>
        <taxon>Rhodospirillales</taxon>
        <taxon>Novispirillaceae</taxon>
        <taxon>Novispirillum</taxon>
    </lineage>
</organism>
<evidence type="ECO:0000256" key="4">
    <source>
        <dbReference type="SAM" id="MobiDB-lite"/>
    </source>
</evidence>
<dbReference type="RefSeq" id="WP_184263900.1">
    <property type="nucleotide sequence ID" value="NZ_JACIIX010000009.1"/>
</dbReference>
<dbReference type="Pfam" id="PF12833">
    <property type="entry name" value="HTH_18"/>
    <property type="match status" value="1"/>
</dbReference>
<accession>A0A7X0DPB4</accession>
<reference evidence="6 7" key="1">
    <citation type="submission" date="2020-08" db="EMBL/GenBank/DDBJ databases">
        <title>Genomic Encyclopedia of Type Strains, Phase IV (KMG-IV): sequencing the most valuable type-strain genomes for metagenomic binning, comparative biology and taxonomic classification.</title>
        <authorList>
            <person name="Goeker M."/>
        </authorList>
    </citation>
    <scope>NUCLEOTIDE SEQUENCE [LARGE SCALE GENOMIC DNA]</scope>
    <source>
        <strain evidence="6 7">DSM 11590</strain>
    </source>
</reference>
<dbReference type="PROSITE" id="PS01124">
    <property type="entry name" value="HTH_ARAC_FAMILY_2"/>
    <property type="match status" value="1"/>
</dbReference>
<dbReference type="AlphaFoldDB" id="A0A7X0DPB4"/>
<dbReference type="InterPro" id="IPR050204">
    <property type="entry name" value="AraC_XylS_family_regulators"/>
</dbReference>
<protein>
    <submittedName>
        <fullName evidence="6">AraC-like DNA-binding protein</fullName>
    </submittedName>
</protein>
<keyword evidence="3" id="KW-0804">Transcription</keyword>
<sequence length="265" mass="28515">MKIFGIGQIVMWPGGNLWAGVSRVPAARHAHHAIQICLSLSGGIRLRSHEEEAWTDYQAAFIPAHIPHCFEAVGSGTILLFCEPESNLGRQLLARFPAGCISPVPAASADPVRALFSPADFDSTPADVLADRGKAALWALAGDPLHHTPPTDPRILRAVSLLKDRTDRSIPLGEAAATVHLSPGRFRHLFVAEMGMPFRRYLLWLRLQKALSMALGGESWAQAAQAANFADQAHLSRTFRQMLGVAPTSLTPPPTMGPPAPDAPP</sequence>